<dbReference type="Proteomes" id="UP000664771">
    <property type="component" value="Unassembled WGS sequence"/>
</dbReference>
<accession>A0ABS3LS12</accession>
<reference evidence="2 3" key="1">
    <citation type="submission" date="2021-03" db="EMBL/GenBank/DDBJ databases">
        <title>The complete genome sequence of Acetobacter sacchari TBRC 11175.</title>
        <authorList>
            <person name="Charoenyingcharoen P."/>
            <person name="Yukphan P."/>
        </authorList>
    </citation>
    <scope>NUCLEOTIDE SEQUENCE [LARGE SCALE GENOMIC DNA]</scope>
    <source>
        <strain evidence="2 3">TBRC 11175</strain>
    </source>
</reference>
<comment type="caution">
    <text evidence="2">The sequence shown here is derived from an EMBL/GenBank/DDBJ whole genome shotgun (WGS) entry which is preliminary data.</text>
</comment>
<organism evidence="2 3">
    <name type="scientific">Acetobacter sacchari</name>
    <dbReference type="NCBI Taxonomy" id="2661687"/>
    <lineage>
        <taxon>Bacteria</taxon>
        <taxon>Pseudomonadati</taxon>
        <taxon>Pseudomonadota</taxon>
        <taxon>Alphaproteobacteria</taxon>
        <taxon>Acetobacterales</taxon>
        <taxon>Acetobacteraceae</taxon>
        <taxon>Acetobacter</taxon>
    </lineage>
</organism>
<sequence>MENDHFDSALLAATMSLAASRGWRNFTLTDVARHADFDMGDVRARFPFKSSTLLLLGTLADRSSLVDDGSVASPREALFDRLMRRFDVFQQYREGVLAVLHALPYDPALAGLLGGATLNSMRWISDASGVNTRGLEGLVRIHGVTAVWAYALRAWEKDDSEDLGGTMAALEQALDRAERLGLFRGAIEKGVQPSEADLPSDAAGHTEPGEWVDNEH</sequence>
<evidence type="ECO:0000313" key="3">
    <source>
        <dbReference type="Proteomes" id="UP000664771"/>
    </source>
</evidence>
<dbReference type="EMBL" id="JAFVMF010000002">
    <property type="protein sequence ID" value="MBO1358690.1"/>
    <property type="molecule type" value="Genomic_DNA"/>
</dbReference>
<evidence type="ECO:0000256" key="1">
    <source>
        <dbReference type="SAM" id="MobiDB-lite"/>
    </source>
</evidence>
<keyword evidence="3" id="KW-1185">Reference proteome</keyword>
<dbReference type="RefSeq" id="WP_207879095.1">
    <property type="nucleotide sequence ID" value="NZ_JAFVMF010000002.1"/>
</dbReference>
<name>A0ABS3LS12_9PROT</name>
<gene>
    <name evidence="2" type="ORF">J2D73_02610</name>
</gene>
<evidence type="ECO:0000313" key="2">
    <source>
        <dbReference type="EMBL" id="MBO1358690.1"/>
    </source>
</evidence>
<proteinExistence type="predicted"/>
<feature type="region of interest" description="Disordered" evidence="1">
    <location>
        <begin position="191"/>
        <end position="216"/>
    </location>
</feature>
<protein>
    <submittedName>
        <fullName evidence="2">TetR family transcriptional regulator</fullName>
    </submittedName>
</protein>
<dbReference type="Gene3D" id="1.10.357.10">
    <property type="entry name" value="Tetracycline Repressor, domain 2"/>
    <property type="match status" value="1"/>
</dbReference>